<proteinExistence type="inferred from homology"/>
<sequence length="398" mass="45722">MSTPLIWFVFMNLSILLKPGHCTETGDQVLSITPQTQEQVDILRNVSTHYETVLWQPVSNEYISTQVQAHLYVPANSSVTVKAILQKHGITHKVLLANPNELTKMQMKNDSTDPRSSSTFYERYHTLEEIYDWINRTAQDNPRTVKVILIGSSYEKRPLYVLKSLSFYQQNSEITRILDSMDVYVLPVMNPDGYKYTWTTIKRRWWRKNRSISKSGFCVGVDLNRNFDVDWGIKGSSQNPCEEINCGPFPESEPETQAVANFLRRHKDTVQLYITIHSYSQMLIFPYSYTFDQAENHNDLLEMVQEAAQRIKRYYRNTYTYGPGAAILYPCSGGSDDWAYKLGIKYSFTFELQDRGEYGFLLPPSHISGACNEALLAVKTVAVKVLEKTQAPANDHTI</sequence>
<organism evidence="14 15">
    <name type="scientific">Oreochromis aureus</name>
    <name type="common">Israeli tilapia</name>
    <name type="synonym">Chromis aureus</name>
    <dbReference type="NCBI Taxonomy" id="47969"/>
    <lineage>
        <taxon>Eukaryota</taxon>
        <taxon>Metazoa</taxon>
        <taxon>Chordata</taxon>
        <taxon>Craniata</taxon>
        <taxon>Vertebrata</taxon>
        <taxon>Euteleostomi</taxon>
        <taxon>Actinopterygii</taxon>
        <taxon>Neopterygii</taxon>
        <taxon>Teleostei</taxon>
        <taxon>Neoteleostei</taxon>
        <taxon>Acanthomorphata</taxon>
        <taxon>Ovalentaria</taxon>
        <taxon>Cichlomorphae</taxon>
        <taxon>Cichliformes</taxon>
        <taxon>Cichlidae</taxon>
        <taxon>African cichlids</taxon>
        <taxon>Pseudocrenilabrinae</taxon>
        <taxon>Oreochromini</taxon>
        <taxon>Oreochromis</taxon>
    </lineage>
</organism>
<evidence type="ECO:0000256" key="9">
    <source>
        <dbReference type="ARBA" id="ARBA00023049"/>
    </source>
</evidence>
<dbReference type="SUPFAM" id="SSF53187">
    <property type="entry name" value="Zn-dependent exopeptidases"/>
    <property type="match status" value="1"/>
</dbReference>
<evidence type="ECO:0000256" key="2">
    <source>
        <dbReference type="ARBA" id="ARBA00005988"/>
    </source>
</evidence>
<dbReference type="GO" id="GO:0005615">
    <property type="term" value="C:extracellular space"/>
    <property type="evidence" value="ECO:0007669"/>
    <property type="project" value="TreeGrafter"/>
</dbReference>
<evidence type="ECO:0000256" key="11">
    <source>
        <dbReference type="PROSITE-ProRule" id="PRU01379"/>
    </source>
</evidence>
<evidence type="ECO:0000256" key="10">
    <source>
        <dbReference type="ARBA" id="ARBA00023157"/>
    </source>
</evidence>
<evidence type="ECO:0000256" key="12">
    <source>
        <dbReference type="SAM" id="SignalP"/>
    </source>
</evidence>
<dbReference type="Pfam" id="PF00246">
    <property type="entry name" value="Peptidase_M14"/>
    <property type="match status" value="2"/>
</dbReference>
<dbReference type="Gene3D" id="3.40.630.10">
    <property type="entry name" value="Zn peptidases"/>
    <property type="match status" value="2"/>
</dbReference>
<dbReference type="Ensembl" id="ENSOABT00000083024.1">
    <property type="protein sequence ID" value="ENSOABP00000061093.1"/>
    <property type="gene ID" value="ENSOABG00000014768.2"/>
</dbReference>
<accession>A0AAZ1X048</accession>
<dbReference type="AlphaFoldDB" id="A0AAZ1X048"/>
<dbReference type="SMART" id="SM00631">
    <property type="entry name" value="Zn_pept"/>
    <property type="match status" value="1"/>
</dbReference>
<evidence type="ECO:0000259" key="13">
    <source>
        <dbReference type="PROSITE" id="PS52035"/>
    </source>
</evidence>
<dbReference type="GO" id="GO:0006508">
    <property type="term" value="P:proteolysis"/>
    <property type="evidence" value="ECO:0007669"/>
    <property type="project" value="UniProtKB-KW"/>
</dbReference>
<evidence type="ECO:0000256" key="5">
    <source>
        <dbReference type="ARBA" id="ARBA00022723"/>
    </source>
</evidence>
<comment type="cofactor">
    <cofactor evidence="1">
        <name>Zn(2+)</name>
        <dbReference type="ChEBI" id="CHEBI:29105"/>
    </cofactor>
</comment>
<keyword evidence="9" id="KW-0482">Metalloprotease</keyword>
<dbReference type="InterPro" id="IPR036990">
    <property type="entry name" value="M14A-like_propep"/>
</dbReference>
<dbReference type="PANTHER" id="PTHR11705">
    <property type="entry name" value="PROTEASE FAMILY M14 CARBOXYPEPTIDASE A,B"/>
    <property type="match status" value="1"/>
</dbReference>
<evidence type="ECO:0000256" key="4">
    <source>
        <dbReference type="ARBA" id="ARBA00022670"/>
    </source>
</evidence>
<dbReference type="Pfam" id="PF02244">
    <property type="entry name" value="Propep_M14"/>
    <property type="match status" value="1"/>
</dbReference>
<dbReference type="GO" id="GO:0008270">
    <property type="term" value="F:zinc ion binding"/>
    <property type="evidence" value="ECO:0007669"/>
    <property type="project" value="InterPro"/>
</dbReference>
<gene>
    <name evidence="14" type="primary">CPB2</name>
</gene>
<keyword evidence="15" id="KW-1185">Reference proteome</keyword>
<keyword evidence="3" id="KW-0121">Carboxypeptidase</keyword>
<dbReference type="FunFam" id="3.30.70.340:FF:000003">
    <property type="entry name" value="Carboxypeptidase B2"/>
    <property type="match status" value="1"/>
</dbReference>
<dbReference type="PROSITE" id="PS52035">
    <property type="entry name" value="PEPTIDASE_M14"/>
    <property type="match status" value="1"/>
</dbReference>
<name>A0AAZ1X048_OREAU</name>
<dbReference type="GO" id="GO:0042730">
    <property type="term" value="P:fibrinolysis"/>
    <property type="evidence" value="ECO:0007669"/>
    <property type="project" value="TreeGrafter"/>
</dbReference>
<dbReference type="InterPro" id="IPR003146">
    <property type="entry name" value="M14A_act_pep"/>
</dbReference>
<dbReference type="FunFam" id="3.40.630.10:FF:000076">
    <property type="entry name" value="Carboxypeptidase B2"/>
    <property type="match status" value="1"/>
</dbReference>
<evidence type="ECO:0000313" key="14">
    <source>
        <dbReference type="Ensembl" id="ENSOABP00000061093.1"/>
    </source>
</evidence>
<dbReference type="PANTHER" id="PTHR11705:SF17">
    <property type="entry name" value="CARBOXYPEPTIDASE B2"/>
    <property type="match status" value="1"/>
</dbReference>
<keyword evidence="4" id="KW-0645">Protease</keyword>
<keyword evidence="5" id="KW-0479">Metal-binding</keyword>
<evidence type="ECO:0000256" key="6">
    <source>
        <dbReference type="ARBA" id="ARBA00022729"/>
    </source>
</evidence>
<dbReference type="InterPro" id="IPR057247">
    <property type="entry name" value="CARBOXYPEPT_ZN_2"/>
</dbReference>
<evidence type="ECO:0000313" key="15">
    <source>
        <dbReference type="Proteomes" id="UP000472276"/>
    </source>
</evidence>
<dbReference type="PROSITE" id="PS00133">
    <property type="entry name" value="CARBOXYPEPT_ZN_2"/>
    <property type="match status" value="1"/>
</dbReference>
<feature type="active site" description="Proton donor/acceptor" evidence="11">
    <location>
        <position position="351"/>
    </location>
</feature>
<dbReference type="Proteomes" id="UP000472276">
    <property type="component" value="Unassembled WGS sequence"/>
</dbReference>
<keyword evidence="6 12" id="KW-0732">Signal</keyword>
<dbReference type="PRINTS" id="PR00765">
    <property type="entry name" value="CRBOXYPTASEA"/>
</dbReference>
<keyword evidence="10" id="KW-1015">Disulfide bond</keyword>
<comment type="similarity">
    <text evidence="2 11">Belongs to the peptidase M14 family.</text>
</comment>
<feature type="chain" id="PRO_5044214445" description="Peptidase M14 domain-containing protein" evidence="12">
    <location>
        <begin position="23"/>
        <end position="398"/>
    </location>
</feature>
<feature type="signal peptide" evidence="12">
    <location>
        <begin position="1"/>
        <end position="22"/>
    </location>
</feature>
<dbReference type="Gene3D" id="3.30.70.340">
    <property type="entry name" value="Metallocarboxypeptidase-like"/>
    <property type="match status" value="1"/>
</dbReference>
<evidence type="ECO:0000256" key="7">
    <source>
        <dbReference type="ARBA" id="ARBA00022801"/>
    </source>
</evidence>
<evidence type="ECO:0000256" key="3">
    <source>
        <dbReference type="ARBA" id="ARBA00022645"/>
    </source>
</evidence>
<keyword evidence="8" id="KW-0862">Zinc</keyword>
<reference evidence="14" key="2">
    <citation type="submission" date="2025-08" db="UniProtKB">
        <authorList>
            <consortium name="Ensembl"/>
        </authorList>
    </citation>
    <scope>IDENTIFICATION</scope>
</reference>
<evidence type="ECO:0000256" key="1">
    <source>
        <dbReference type="ARBA" id="ARBA00001947"/>
    </source>
</evidence>
<dbReference type="InterPro" id="IPR000834">
    <property type="entry name" value="Peptidase_M14"/>
</dbReference>
<keyword evidence="7" id="KW-0378">Hydrolase</keyword>
<protein>
    <recommendedName>
        <fullName evidence="13">Peptidase M14 domain-containing protein</fullName>
    </recommendedName>
</protein>
<feature type="domain" description="Peptidase M14" evidence="13">
    <location>
        <begin position="98"/>
        <end position="385"/>
    </location>
</feature>
<dbReference type="GO" id="GO:0004181">
    <property type="term" value="F:metallocarboxypeptidase activity"/>
    <property type="evidence" value="ECO:0007669"/>
    <property type="project" value="InterPro"/>
</dbReference>
<reference evidence="14" key="3">
    <citation type="submission" date="2025-09" db="UniProtKB">
        <authorList>
            <consortium name="Ensembl"/>
        </authorList>
    </citation>
    <scope>IDENTIFICATION</scope>
</reference>
<reference evidence="15" key="1">
    <citation type="submission" date="2020-03" db="EMBL/GenBank/DDBJ databases">
        <title>Evolution of repeat sequences and sex chromosomes of tilapia species revealed by chromosome-level genomes.</title>
        <authorList>
            <person name="Xu L."/>
            <person name="Tao W."/>
            <person name="Wang D."/>
            <person name="Zhou Q."/>
        </authorList>
    </citation>
    <scope>NUCLEOTIDE SEQUENCE [LARGE SCALE GENOMIC DNA]</scope>
    <source>
        <strain evidence="15">Israel</strain>
    </source>
</reference>
<evidence type="ECO:0000256" key="8">
    <source>
        <dbReference type="ARBA" id="ARBA00022833"/>
    </source>
</evidence>
<dbReference type="SUPFAM" id="SSF54897">
    <property type="entry name" value="Protease propeptides/inhibitors"/>
    <property type="match status" value="1"/>
</dbReference>